<comment type="subcellular location">
    <subcellularLocation>
        <location evidence="1">Membrane</location>
        <topology evidence="1">Multi-pass membrane protein</topology>
    </subcellularLocation>
</comment>
<comment type="caution">
    <text evidence="12">The sequence shown here is derived from an EMBL/GenBank/DDBJ whole genome shotgun (WGS) entry which is preliminary data.</text>
</comment>
<organism evidence="12 13">
    <name type="scientific">Goodea atripinnis</name>
    <dbReference type="NCBI Taxonomy" id="208336"/>
    <lineage>
        <taxon>Eukaryota</taxon>
        <taxon>Metazoa</taxon>
        <taxon>Chordata</taxon>
        <taxon>Craniata</taxon>
        <taxon>Vertebrata</taxon>
        <taxon>Euteleostomi</taxon>
        <taxon>Actinopterygii</taxon>
        <taxon>Neopterygii</taxon>
        <taxon>Teleostei</taxon>
        <taxon>Neoteleostei</taxon>
        <taxon>Acanthomorphata</taxon>
        <taxon>Ovalentaria</taxon>
        <taxon>Atherinomorphae</taxon>
        <taxon>Cyprinodontiformes</taxon>
        <taxon>Goodeidae</taxon>
        <taxon>Goodea</taxon>
    </lineage>
</organism>
<feature type="transmembrane region" description="Helical" evidence="10">
    <location>
        <begin position="370"/>
        <end position="388"/>
    </location>
</feature>
<dbReference type="InterPro" id="IPR023298">
    <property type="entry name" value="ATPase_P-typ_TM_dom_sf"/>
</dbReference>
<dbReference type="Pfam" id="PF16212">
    <property type="entry name" value="PhoLip_ATPase_C"/>
    <property type="match status" value="1"/>
</dbReference>
<evidence type="ECO:0000256" key="6">
    <source>
        <dbReference type="ARBA" id="ARBA00022842"/>
    </source>
</evidence>
<gene>
    <name evidence="12" type="ORF">GOODEAATRI_011137</name>
</gene>
<keyword evidence="7" id="KW-1278">Translocase</keyword>
<dbReference type="InterPro" id="IPR023299">
    <property type="entry name" value="ATPase_P-typ_cyto_dom_N"/>
</dbReference>
<evidence type="ECO:0000256" key="3">
    <source>
        <dbReference type="ARBA" id="ARBA00022723"/>
    </source>
</evidence>
<keyword evidence="13" id="KW-1185">Reference proteome</keyword>
<keyword evidence="9 10" id="KW-0472">Membrane</keyword>
<dbReference type="NCBIfam" id="TIGR01494">
    <property type="entry name" value="ATPase_P-type"/>
    <property type="match status" value="1"/>
</dbReference>
<keyword evidence="6" id="KW-0460">Magnesium</keyword>
<dbReference type="EMBL" id="JAHRIO010000674">
    <property type="protein sequence ID" value="MEQ2158330.1"/>
    <property type="molecule type" value="Genomic_DNA"/>
</dbReference>
<feature type="transmembrane region" description="Helical" evidence="10">
    <location>
        <begin position="336"/>
        <end position="358"/>
    </location>
</feature>
<evidence type="ECO:0000256" key="5">
    <source>
        <dbReference type="ARBA" id="ARBA00022840"/>
    </source>
</evidence>
<evidence type="ECO:0000256" key="7">
    <source>
        <dbReference type="ARBA" id="ARBA00022967"/>
    </source>
</evidence>
<sequence length="480" mass="55312">LADPKFTFHDHSLLETVRDGNPEAQAFFRLLALCHTIMPEEKKEGELNYQAQSPDEGALVTAARNFGFVFRSRTPETITMMEMGEKVTYELLAVLDFNNVRKRMSVIGDGLRTLALAYKHLEESYMEEWIQRHHEASTALEGREERLDQLYEEIEKDMIVSLSAKHIEEYRLLLLAFALEKDLELELLRTACMCQTVICCRVTPLQKAQVVELVKKYKQAITLAIGDGANDVSMIKGKICRISGQEGMQAVLSSDFSLAQFRYLQRLLLVHGRWSYLRMCKFLQYFFYKNFTFTFVHFWYAFFCGFSAQDVNDRWSFQYPQLYSPGQLNMYFSKKAFVRCMMHSCYSSLVLFFIPWGAMHDTVRDDGRDLVDYQSFALLAQTCLLVVVSAQVRHKMQMEAPPAPAPRRPVRRVSTRRSGYAFSHSQGYGALVTSERFLFKRPLKSLLAFSIQTDLPLGTNQAKLFRPIPEEIEGSQSSQS</sequence>
<feature type="non-terminal residue" evidence="12">
    <location>
        <position position="1"/>
    </location>
</feature>
<dbReference type="SUPFAM" id="SSF56784">
    <property type="entry name" value="HAD-like"/>
    <property type="match status" value="1"/>
</dbReference>
<dbReference type="SUPFAM" id="SSF81665">
    <property type="entry name" value="Calcium ATPase, transmembrane domain M"/>
    <property type="match status" value="1"/>
</dbReference>
<dbReference type="Gene3D" id="3.40.1110.10">
    <property type="entry name" value="Calcium-transporting ATPase, cytoplasmic domain N"/>
    <property type="match status" value="1"/>
</dbReference>
<feature type="transmembrane region" description="Helical" evidence="10">
    <location>
        <begin position="285"/>
        <end position="306"/>
    </location>
</feature>
<proteinExistence type="predicted"/>
<evidence type="ECO:0000259" key="11">
    <source>
        <dbReference type="Pfam" id="PF16212"/>
    </source>
</evidence>
<dbReference type="Proteomes" id="UP001476798">
    <property type="component" value="Unassembled WGS sequence"/>
</dbReference>
<dbReference type="InterPro" id="IPR001757">
    <property type="entry name" value="P_typ_ATPase"/>
</dbReference>
<dbReference type="InterPro" id="IPR032630">
    <property type="entry name" value="P_typ_ATPase_c"/>
</dbReference>
<reference evidence="12 13" key="1">
    <citation type="submission" date="2021-06" db="EMBL/GenBank/DDBJ databases">
        <authorList>
            <person name="Palmer J.M."/>
        </authorList>
    </citation>
    <scope>NUCLEOTIDE SEQUENCE [LARGE SCALE GENOMIC DNA]</scope>
    <source>
        <strain evidence="12 13">GA_2019</strain>
        <tissue evidence="12">Muscle</tissue>
    </source>
</reference>
<keyword evidence="5" id="KW-0067">ATP-binding</keyword>
<dbReference type="SUPFAM" id="SSF81660">
    <property type="entry name" value="Metal cation-transporting ATPase, ATP-binding domain N"/>
    <property type="match status" value="1"/>
</dbReference>
<evidence type="ECO:0000313" key="12">
    <source>
        <dbReference type="EMBL" id="MEQ2158330.1"/>
    </source>
</evidence>
<keyword evidence="3" id="KW-0479">Metal-binding</keyword>
<evidence type="ECO:0000256" key="9">
    <source>
        <dbReference type="ARBA" id="ARBA00023136"/>
    </source>
</evidence>
<dbReference type="InterPro" id="IPR023214">
    <property type="entry name" value="HAD_sf"/>
</dbReference>
<keyword evidence="4" id="KW-0547">Nucleotide-binding</keyword>
<dbReference type="InterPro" id="IPR036412">
    <property type="entry name" value="HAD-like_sf"/>
</dbReference>
<dbReference type="Gene3D" id="3.40.50.1000">
    <property type="entry name" value="HAD superfamily/HAD-like"/>
    <property type="match status" value="1"/>
</dbReference>
<evidence type="ECO:0000256" key="4">
    <source>
        <dbReference type="ARBA" id="ARBA00022741"/>
    </source>
</evidence>
<dbReference type="PANTHER" id="PTHR24092:SF177">
    <property type="entry name" value="PHOSPHOLIPID-TRANSPORTING ATPASE"/>
    <property type="match status" value="1"/>
</dbReference>
<evidence type="ECO:0000256" key="1">
    <source>
        <dbReference type="ARBA" id="ARBA00004141"/>
    </source>
</evidence>
<protein>
    <recommendedName>
        <fullName evidence="11">P-type ATPase C-terminal domain-containing protein</fullName>
    </recommendedName>
</protein>
<accession>A0ABV0MGX0</accession>
<dbReference type="PANTHER" id="PTHR24092">
    <property type="entry name" value="PROBABLE PHOSPHOLIPID-TRANSPORTING ATPASE"/>
    <property type="match status" value="1"/>
</dbReference>
<evidence type="ECO:0000313" key="13">
    <source>
        <dbReference type="Proteomes" id="UP001476798"/>
    </source>
</evidence>
<keyword evidence="8 10" id="KW-1133">Transmembrane helix</keyword>
<name>A0ABV0MGX0_9TELE</name>
<evidence type="ECO:0000256" key="10">
    <source>
        <dbReference type="SAM" id="Phobius"/>
    </source>
</evidence>
<evidence type="ECO:0000256" key="2">
    <source>
        <dbReference type="ARBA" id="ARBA00022692"/>
    </source>
</evidence>
<keyword evidence="2 10" id="KW-0812">Transmembrane</keyword>
<feature type="domain" description="P-type ATPase C-terminal" evidence="11">
    <location>
        <begin position="251"/>
        <end position="317"/>
    </location>
</feature>
<evidence type="ECO:0000256" key="8">
    <source>
        <dbReference type="ARBA" id="ARBA00022989"/>
    </source>
</evidence>